<gene>
    <name evidence="1" type="ORF">MANES_03G130300v8</name>
</gene>
<dbReference type="Proteomes" id="UP000091857">
    <property type="component" value="Chromosome 3"/>
</dbReference>
<evidence type="ECO:0000313" key="1">
    <source>
        <dbReference type="EMBL" id="KAG8658201.1"/>
    </source>
</evidence>
<accession>A0ACB7I1A5</accession>
<name>A0ACB7I1A5_MANES</name>
<organism evidence="1 2">
    <name type="scientific">Manihot esculenta</name>
    <name type="common">Cassava</name>
    <name type="synonym">Jatropha manihot</name>
    <dbReference type="NCBI Taxonomy" id="3983"/>
    <lineage>
        <taxon>Eukaryota</taxon>
        <taxon>Viridiplantae</taxon>
        <taxon>Streptophyta</taxon>
        <taxon>Embryophyta</taxon>
        <taxon>Tracheophyta</taxon>
        <taxon>Spermatophyta</taxon>
        <taxon>Magnoliopsida</taxon>
        <taxon>eudicotyledons</taxon>
        <taxon>Gunneridae</taxon>
        <taxon>Pentapetalae</taxon>
        <taxon>rosids</taxon>
        <taxon>fabids</taxon>
        <taxon>Malpighiales</taxon>
        <taxon>Euphorbiaceae</taxon>
        <taxon>Crotonoideae</taxon>
        <taxon>Manihoteae</taxon>
        <taxon>Manihot</taxon>
    </lineage>
</organism>
<reference evidence="2" key="1">
    <citation type="journal article" date="2016" name="Nat. Biotechnol.">
        <title>Sequencing wild and cultivated cassava and related species reveals extensive interspecific hybridization and genetic diversity.</title>
        <authorList>
            <person name="Bredeson J.V."/>
            <person name="Lyons J.B."/>
            <person name="Prochnik S.E."/>
            <person name="Wu G.A."/>
            <person name="Ha C.M."/>
            <person name="Edsinger-Gonzales E."/>
            <person name="Grimwood J."/>
            <person name="Schmutz J."/>
            <person name="Rabbi I.Y."/>
            <person name="Egesi C."/>
            <person name="Nauluvula P."/>
            <person name="Lebot V."/>
            <person name="Ndunguru J."/>
            <person name="Mkamilo G."/>
            <person name="Bart R.S."/>
            <person name="Setter T.L."/>
            <person name="Gleadow R.M."/>
            <person name="Kulakow P."/>
            <person name="Ferguson M.E."/>
            <person name="Rounsley S."/>
            <person name="Rokhsar D.S."/>
        </authorList>
    </citation>
    <scope>NUCLEOTIDE SEQUENCE [LARGE SCALE GENOMIC DNA]</scope>
    <source>
        <strain evidence="2">cv. AM560-2</strain>
    </source>
</reference>
<evidence type="ECO:0000313" key="2">
    <source>
        <dbReference type="Proteomes" id="UP000091857"/>
    </source>
</evidence>
<keyword evidence="2" id="KW-1185">Reference proteome</keyword>
<protein>
    <submittedName>
        <fullName evidence="1">Uncharacterized protein</fullName>
    </submittedName>
</protein>
<proteinExistence type="predicted"/>
<sequence length="307" mass="33691">MAGVLSSAVHGNPIARIVSGSNPNRPLFFHRPLAVAVSTTHQSYWSSVNADIDAHLNKSIPSKPPLVVFEPMRHLTFSAPQTTAPALCIAACELVGGHRDQAIAAASALHLMHASAFTHENLPLTERPKPTFDHTYGPNIRLLMADGMIAFGFELLARADNNSNRVLRAIIEISRAMGTQGVMAGQYNESQLGESDGTEAFHVGWLHNVCSKKGGVLHACAGACGATLGGGSEEEIEKLRRYGLYVGTIQGILNRVEKNEWSIKEVKELRVLGLRELKDFNQEKIDQWRYNLISATSEYYIFNIFKQ</sequence>
<dbReference type="EMBL" id="CM004389">
    <property type="protein sequence ID" value="KAG8658201.1"/>
    <property type="molecule type" value="Genomic_DNA"/>
</dbReference>
<comment type="caution">
    <text evidence="1">The sequence shown here is derived from an EMBL/GenBank/DDBJ whole genome shotgun (WGS) entry which is preliminary data.</text>
</comment>